<dbReference type="InterPro" id="IPR003961">
    <property type="entry name" value="FN3_dom"/>
</dbReference>
<dbReference type="AlphaFoldDB" id="A0A1X7TAL1"/>
<feature type="domain" description="Fibronectin type-III" evidence="2">
    <location>
        <begin position="124"/>
        <end position="215"/>
    </location>
</feature>
<organism evidence="3">
    <name type="scientific">Amphimedon queenslandica</name>
    <name type="common">Sponge</name>
    <dbReference type="NCBI Taxonomy" id="400682"/>
    <lineage>
        <taxon>Eukaryota</taxon>
        <taxon>Metazoa</taxon>
        <taxon>Porifera</taxon>
        <taxon>Demospongiae</taxon>
        <taxon>Heteroscleromorpha</taxon>
        <taxon>Haplosclerida</taxon>
        <taxon>Niphatidae</taxon>
        <taxon>Amphimedon</taxon>
    </lineage>
</organism>
<evidence type="ECO:0000256" key="1">
    <source>
        <dbReference type="SAM" id="SignalP"/>
    </source>
</evidence>
<feature type="signal peptide" evidence="1">
    <location>
        <begin position="1"/>
        <end position="16"/>
    </location>
</feature>
<proteinExistence type="predicted"/>
<protein>
    <recommendedName>
        <fullName evidence="2">Fibronectin type-III domain-containing protein</fullName>
    </recommendedName>
</protein>
<dbReference type="CDD" id="cd00063">
    <property type="entry name" value="FN3"/>
    <property type="match status" value="1"/>
</dbReference>
<feature type="chain" id="PRO_5012327025" description="Fibronectin type-III domain-containing protein" evidence="1">
    <location>
        <begin position="17"/>
        <end position="403"/>
    </location>
</feature>
<name>A0A1X7TAL1_AMPQE</name>
<dbReference type="PROSITE" id="PS50853">
    <property type="entry name" value="FN3"/>
    <property type="match status" value="1"/>
</dbReference>
<sequence length="403" mass="44154">MIGVILALIFLRHCAGQTITVQPMSINTTINSTVNFTCEGVGTEITFRLQFYGENETRGATDEVAINRGFSFETSNDNDARTAQLQGTAYEFNNNTSIRCRVDTNNASLSSDVAILMIQGLLDSVVDLDYTFINGSNVLLTWTAPYTLDNVPITGYYIVVNGLVNITTNDNNTNIILLATNPDPCLLNNVSVSPINDVGIGSSNNISFYYETVSPAVSAIPICDDELIYISINLSTICERQYPDSIAVIILNSDSSIIKNVTIIPQVNYQQMIATGNTSIPSCNDTFIVNVSLSNTEGTLNEMSHFVYLGPVTNIDFSVVNCSTIDITWTAPTVDDRVPILYYILRIYDAITAGVNEFHREGISNNNTFSNQRVPILAVEMVNYAQDQTATVSIVHYNISVSI</sequence>
<dbReference type="SUPFAM" id="SSF49265">
    <property type="entry name" value="Fibronectin type III"/>
    <property type="match status" value="1"/>
</dbReference>
<reference evidence="3" key="1">
    <citation type="submission" date="2017-05" db="UniProtKB">
        <authorList>
            <consortium name="EnsemblMetazoa"/>
        </authorList>
    </citation>
    <scope>IDENTIFICATION</scope>
</reference>
<keyword evidence="1" id="KW-0732">Signal</keyword>
<dbReference type="InParanoid" id="A0A1X7TAL1"/>
<evidence type="ECO:0000259" key="2">
    <source>
        <dbReference type="PROSITE" id="PS50853"/>
    </source>
</evidence>
<dbReference type="EnsemblMetazoa" id="Aqu2.1.11594_001">
    <property type="protein sequence ID" value="Aqu2.1.11594_001"/>
    <property type="gene ID" value="Aqu2.1.11594"/>
</dbReference>
<dbReference type="InterPro" id="IPR036116">
    <property type="entry name" value="FN3_sf"/>
</dbReference>
<evidence type="ECO:0000313" key="3">
    <source>
        <dbReference type="EnsemblMetazoa" id="Aqu2.1.11594_001"/>
    </source>
</evidence>
<accession>A0A1X7TAL1</accession>